<feature type="region of interest" description="Disordered" evidence="1">
    <location>
        <begin position="54"/>
        <end position="133"/>
    </location>
</feature>
<feature type="signal peptide" evidence="2">
    <location>
        <begin position="1"/>
        <end position="21"/>
    </location>
</feature>
<feature type="chain" id="PRO_5025639327" description="SH3 domain-containing protein" evidence="2">
    <location>
        <begin position="22"/>
        <end position="310"/>
    </location>
</feature>
<evidence type="ECO:0000256" key="2">
    <source>
        <dbReference type="SAM" id="SignalP"/>
    </source>
</evidence>
<reference evidence="3" key="1">
    <citation type="submission" date="2019-09" db="EMBL/GenBank/DDBJ databases">
        <title>Characterisation of the sponge microbiome using genome-centric metagenomics.</title>
        <authorList>
            <person name="Engelberts J.P."/>
            <person name="Robbins S.J."/>
            <person name="De Goeij J.M."/>
            <person name="Aranda M."/>
            <person name="Bell S.C."/>
            <person name="Webster N.S."/>
        </authorList>
    </citation>
    <scope>NUCLEOTIDE SEQUENCE</scope>
    <source>
        <strain evidence="3">SB0664_bin_27</strain>
    </source>
</reference>
<name>A0A6B0YU10_9CHLR</name>
<gene>
    <name evidence="3" type="ORF">F4Y42_11705</name>
</gene>
<evidence type="ECO:0000313" key="3">
    <source>
        <dbReference type="EMBL" id="MXY94097.1"/>
    </source>
</evidence>
<accession>A0A6B0YU10</accession>
<comment type="caution">
    <text evidence="3">The sequence shown here is derived from an EMBL/GenBank/DDBJ whole genome shotgun (WGS) entry which is preliminary data.</text>
</comment>
<sequence>MKRLLAAVALLALLLPAALLAQDGGLTLERLASQIERLFANQGELAARVADLETRVPPPLPSPHTAQTDGNSPPPGAPPPQTQPTPTRQAAPTGAPPADLGLEPADEPTPHVTPGAGFAPTPVLPQPLDDPPTLLEVTADRANVYAGPGSHHDVIETVTKGDTFPGPLALVNGWYYFCCLANELSGWIARPLVTLLNTDQVPAWQAARSAAVELELDTLLRYNDDYLGKKVYFSGVQVLQAMDSALLIVIPADGWVESAWLLYENSTPRVLARDRIEFVAQVEGLHRLDTTFGVAVTMPLLRVVALRLVE</sequence>
<organism evidence="3">
    <name type="scientific">Caldilineaceae bacterium SB0664_bin_27</name>
    <dbReference type="NCBI Taxonomy" id="2605260"/>
    <lineage>
        <taxon>Bacteria</taxon>
        <taxon>Bacillati</taxon>
        <taxon>Chloroflexota</taxon>
        <taxon>Caldilineae</taxon>
        <taxon>Caldilineales</taxon>
        <taxon>Caldilineaceae</taxon>
    </lineage>
</organism>
<protein>
    <recommendedName>
        <fullName evidence="4">SH3 domain-containing protein</fullName>
    </recommendedName>
</protein>
<proteinExistence type="predicted"/>
<evidence type="ECO:0008006" key="4">
    <source>
        <dbReference type="Google" id="ProtNLM"/>
    </source>
</evidence>
<evidence type="ECO:0000256" key="1">
    <source>
        <dbReference type="SAM" id="MobiDB-lite"/>
    </source>
</evidence>
<feature type="compositionally biased region" description="Low complexity" evidence="1">
    <location>
        <begin position="84"/>
        <end position="98"/>
    </location>
</feature>
<feature type="compositionally biased region" description="Pro residues" evidence="1">
    <location>
        <begin position="72"/>
        <end position="83"/>
    </location>
</feature>
<dbReference type="AlphaFoldDB" id="A0A6B0YU10"/>
<dbReference type="Gene3D" id="2.30.30.40">
    <property type="entry name" value="SH3 Domains"/>
    <property type="match status" value="1"/>
</dbReference>
<dbReference type="EMBL" id="VXRG01000098">
    <property type="protein sequence ID" value="MXY94097.1"/>
    <property type="molecule type" value="Genomic_DNA"/>
</dbReference>
<keyword evidence="2" id="KW-0732">Signal</keyword>